<dbReference type="GO" id="GO:0016740">
    <property type="term" value="F:transferase activity"/>
    <property type="evidence" value="ECO:0007669"/>
    <property type="project" value="UniProtKB-KW"/>
</dbReference>
<dbReference type="InterPro" id="IPR051283">
    <property type="entry name" value="Sec_Metabolite_Acyltrans"/>
</dbReference>
<accession>A0A9W8H0P9</accession>
<dbReference type="SUPFAM" id="SSF52777">
    <property type="entry name" value="CoA-dependent acyltransferases"/>
    <property type="match status" value="1"/>
</dbReference>
<dbReference type="AlphaFoldDB" id="A0A9W8H0P9"/>
<dbReference type="Proteomes" id="UP001140011">
    <property type="component" value="Unassembled WGS sequence"/>
</dbReference>
<protein>
    <recommendedName>
        <fullName evidence="4">Transferase family-domain-containing protein</fullName>
    </recommendedName>
</protein>
<sequence length="493" mass="55363">MQPNRKTSTRHTASALIQAQEFELSSIDIAQGDADINFVLYYYGASKRHKKRRLPVSCLKASLISAVQQFPIMLGRAVATSDSGLKVVVDPKDLNWPDITEASVGNMSIASLQRNGFVWSHWPRAADTIDLVQRPSQPMVGVHIVRYVCGGISVHIKIRHLIVDGNGTWRFYSAWARICQNACKKFGGRLLVCSQDEPPLLSRSAMFSKLLPPVPSQDTENAGARVAGYIDEMSQFFDRVAECRLHASSLTSAHKYDYSVRKFILTHEAITRLKVVHGQLANCSPEHMSFVRAHNITYVSTNDLVCSVFWRAITRAHYALDPSDPNTCMMLACDMRSRIGLPQTYTGNASFPLIMHMDKSQMQRHTITDTATWIRQQLSILTPAYVRHMSTFMASPEALQKLISIFHPSNSFFSASIINGFPMFDMVDFGFGKPVHIDIPSYITPGFSLWMPTRPTAQSVKVPTTAIDIALREDIYQLLINDAEFSEYLEVTY</sequence>
<dbReference type="EMBL" id="JANBUH010000078">
    <property type="protein sequence ID" value="KAJ2755103.1"/>
    <property type="molecule type" value="Genomic_DNA"/>
</dbReference>
<keyword evidence="1" id="KW-0808">Transferase</keyword>
<dbReference type="PANTHER" id="PTHR31896:SF64">
    <property type="entry name" value="TRICHOTHECENE 3-O-ACETYLTRANSFERASE"/>
    <property type="match status" value="1"/>
</dbReference>
<comment type="caution">
    <text evidence="2">The sequence shown here is derived from an EMBL/GenBank/DDBJ whole genome shotgun (WGS) entry which is preliminary data.</text>
</comment>
<dbReference type="InterPro" id="IPR023213">
    <property type="entry name" value="CAT-like_dom_sf"/>
</dbReference>
<dbReference type="Pfam" id="PF02458">
    <property type="entry name" value="Transferase"/>
    <property type="match status" value="1"/>
</dbReference>
<dbReference type="PANTHER" id="PTHR31896">
    <property type="entry name" value="FAMILY REGULATORY PROTEIN, PUTATIVE (AFU_ORTHOLOGUE AFUA_3G14730)-RELATED"/>
    <property type="match status" value="1"/>
</dbReference>
<organism evidence="2 3">
    <name type="scientific">Coemansia pectinata</name>
    <dbReference type="NCBI Taxonomy" id="1052879"/>
    <lineage>
        <taxon>Eukaryota</taxon>
        <taxon>Fungi</taxon>
        <taxon>Fungi incertae sedis</taxon>
        <taxon>Zoopagomycota</taxon>
        <taxon>Kickxellomycotina</taxon>
        <taxon>Kickxellomycetes</taxon>
        <taxon>Kickxellales</taxon>
        <taxon>Kickxellaceae</taxon>
        <taxon>Coemansia</taxon>
    </lineage>
</organism>
<evidence type="ECO:0000313" key="2">
    <source>
        <dbReference type="EMBL" id="KAJ2755103.1"/>
    </source>
</evidence>
<evidence type="ECO:0000256" key="1">
    <source>
        <dbReference type="ARBA" id="ARBA00022679"/>
    </source>
</evidence>
<name>A0A9W8H0P9_9FUNG</name>
<evidence type="ECO:0000313" key="3">
    <source>
        <dbReference type="Proteomes" id="UP001140011"/>
    </source>
</evidence>
<keyword evidence="3" id="KW-1185">Reference proteome</keyword>
<dbReference type="OrthoDB" id="671439at2759"/>
<gene>
    <name evidence="2" type="ORF">GGI19_001917</name>
</gene>
<evidence type="ECO:0008006" key="4">
    <source>
        <dbReference type="Google" id="ProtNLM"/>
    </source>
</evidence>
<dbReference type="Gene3D" id="3.30.559.10">
    <property type="entry name" value="Chloramphenicol acetyltransferase-like domain"/>
    <property type="match status" value="2"/>
</dbReference>
<proteinExistence type="predicted"/>
<reference evidence="2" key="1">
    <citation type="submission" date="2022-07" db="EMBL/GenBank/DDBJ databases">
        <title>Phylogenomic reconstructions and comparative analyses of Kickxellomycotina fungi.</title>
        <authorList>
            <person name="Reynolds N.K."/>
            <person name="Stajich J.E."/>
            <person name="Barry K."/>
            <person name="Grigoriev I.V."/>
            <person name="Crous P."/>
            <person name="Smith M.E."/>
        </authorList>
    </citation>
    <scope>NUCLEOTIDE SEQUENCE</scope>
    <source>
        <strain evidence="2">BCRC 34297</strain>
    </source>
</reference>